<name>A0AAF5DDT1_STRER</name>
<dbReference type="InterPro" id="IPR055231">
    <property type="entry name" value="2AA_helical"/>
</dbReference>
<dbReference type="PROSITE" id="PS50275">
    <property type="entry name" value="SAC"/>
    <property type="match status" value="1"/>
</dbReference>
<keyword evidence="7" id="KW-0547">Nucleotide-binding</keyword>
<dbReference type="Pfam" id="PF02383">
    <property type="entry name" value="Syja_N"/>
    <property type="match status" value="1"/>
</dbReference>
<dbReference type="SMART" id="SM00220">
    <property type="entry name" value="S_TKc"/>
    <property type="match status" value="1"/>
</dbReference>
<dbReference type="GO" id="GO:0004674">
    <property type="term" value="F:protein serine/threonine kinase activity"/>
    <property type="evidence" value="ECO:0007669"/>
    <property type="project" value="UniProtKB-KW"/>
</dbReference>
<proteinExistence type="predicted"/>
<dbReference type="InterPro" id="IPR011989">
    <property type="entry name" value="ARM-like"/>
</dbReference>
<dbReference type="PROSITE" id="PS50294">
    <property type="entry name" value="WD_REPEATS_REGION"/>
    <property type="match status" value="2"/>
</dbReference>
<sequence length="2128" mass="244412">SLIIEQINFITILLILFFLKIIIIPMQLVSSSDAFYVKSETSILKCCKKEKKLFVVPLNEFANVGDIENICDIYGVLGTIDINGSHFLLIITAVSIVGSFRVEVETIFKINKISAILIDDNDKIDDVQLIRNTNALEKIINSHKKVIQFVSDKVQPQQYEKTLLDDVLKMFNENGDFYFTYRRSLTLNTQRYAEKEVLYDKAYWWNKELIKDLPCDSEWSLQVIQGHISQTALNIDVDTLFVFTIISRRSVERAGTRYIKRGVDDNSYVANFVETETILSIFGHQLSFIQIRGSVPIYWSQKGIKYRPPLTIDKSMDKSLPVFLKHFEKLKKRYKAPIVCLNLVDQTGRELCLAKAYLEHFLETEDPDLCFVSFDFHYHCRALKLHKIQDLILSIEDELNKIGFCWLDKTGTLLTKQVGVVRTNCVDCLDRTNVVQGAISQVVCLNQARKLGIIGPLTETPQQLIQALQLMWADNGDAISRQYAGTNALKGDITRSGQRKVLGIMKDGYNSASRYYLSQIKDNQKQKIIDMILGKKETQDDIEIDEEENENIGRLVSETIHFVLPDEEVLVGGFALVNGDTTTDQIDTVLLLSRNALYIAIYDDESEKLLEVKTIPFSNIISIECGSLSRNGRIHLRIKYKTQPDETIINFVSYRTAKTRLFNNAAIPLKNDSDADDYVLAIGEQICMTMTMMGHEQKLQIFNRLNPSSATNVSLKNKIVSKRDIIGNALKSIVGIKNNAGQKVDIKDDNTSNTNKINEEKKMKEDKEKIIEQSLTSKINLKLGNTKNILIESPFKEYEKRILASKTSFKIFLGSTRFMKVARVDKHKEAKVIKVFVINDQKLNLQPFEKEVIQIKNKLVGAPNCLPFFAVNNCTKYLLLSRPYIKDSLYERLMSRPFLLEIEKKWVAYQLIKVLKQLKDSDVCHGDIKSQNVLISSSLWVQLTDFASFKPTRLPLDNPSCFNFFFDTSRRKSCYVAPERFQNGIDMSEKSLFSYPLNHCMDIFSIGCVLCELFSDGRYLFNLAQLLEYKATDQKIIEFNENIEKIMKLVPDSMKDLIISMISRDPVTRLEYTKYLSVAFPPIFDEFYRFFQNLAPKSLTGVSITTSSSNTNYFKDVSDSTYDFDYILSMSLFNNENFEEDETSNISPWNMLTNALEGNTDNSVVLLITFINSKMRVIRNSNAKIACLVLYKRLAKLSTPILIIDRILPYIIYFFNDPNDSVKEEAFYVMCYILSCIDIVPQNEHRIFPDYIFGKIDLLMNDHSSIIKMAIAKNLGLIAVTALRFLKTSNPALPDMDISEQDQIAEMQNDPEAVFKKEKKYLQKFILEKFIILCDTPSARPCLITRQNLLYYCDFFEKSDITDIFGHMTRFLNFVENWRLRVNFFEASSTLIISSGSQITKFLEVLIIDTGFKNSDEFVIYSAMKCFESLIEESQIDKNVIIEIFRHASPFLIHPNTWLRAGVVRILGLLESKFNDVDMFSLVSPIIEPFIKQTIYKYSNPIVVTKNLIDPIPRSIWKILIHSEYCIQLLDSLIKARSLHTPICNSLNVSNISTSTLKLYEKLKTNGLDKEMENKLIYFNKILPVISDYKQNEDKNHLKYVPTINNVDLSSIPNLTRCKLDLISGVNQTLKNNHELKQKMGDKNYSNDSGTFKNLNLDVISRSGRYTNIHTGSVESFSSQTNYQKNLKDLLEYEINRFKENNSLYNDSNALYTGTMIETEAYNINSSPRLTLLSNIYEHYDAITKLAVHKNGNTFVSGSEDGSFKIWNADSFKNLQNWTIKSKFTKKNDDATVNSVQFVTNNNCTIGVAYSDGLLQVVDPDSRHPTRNIKYDLENQGPILDMYGSNNIIYAITKQSYINIFDLRAHNNGVSDAIWSDSSNNLITTLAVDPLHENWMATSGPSRPNFINIWDLRFKIKIINHNSNDKYKQYYKIWPYVRSGECKEFWVSDMEHFHCDLYSLYKLDPDDDRNYRMRIFDQITVSSKSTDQVVNKISRVTKLNTVVNAMAICPLTGHIFTGDLSGAIRYWDVENSNRCNYLCGPFKKYINDDLYSVNYDIKHTTFDNNPCRLVKEVWNEKPHQISKDDRYKTTKVDFGHTSCISDLLSIPNNLLVSGDQSGVIKVWKINVD</sequence>
<dbReference type="Pfam" id="PF12456">
    <property type="entry name" value="hSac2"/>
    <property type="match status" value="1"/>
</dbReference>
<dbReference type="PROSITE" id="PS50011">
    <property type="entry name" value="PROTEIN_KINASE_DOM"/>
    <property type="match status" value="1"/>
</dbReference>
<dbReference type="GO" id="GO:0006623">
    <property type="term" value="P:protein targeting to vacuole"/>
    <property type="evidence" value="ECO:0007669"/>
    <property type="project" value="TreeGrafter"/>
</dbReference>
<dbReference type="GO" id="GO:0071561">
    <property type="term" value="C:nucleus-vacuole junction"/>
    <property type="evidence" value="ECO:0007669"/>
    <property type="project" value="TreeGrafter"/>
</dbReference>
<reference evidence="15" key="1">
    <citation type="submission" date="2024-02" db="UniProtKB">
        <authorList>
            <consortium name="WormBaseParasite"/>
        </authorList>
    </citation>
    <scope>IDENTIFICATION</scope>
</reference>
<evidence type="ECO:0000313" key="14">
    <source>
        <dbReference type="Proteomes" id="UP000035681"/>
    </source>
</evidence>
<dbReference type="GO" id="GO:0005776">
    <property type="term" value="C:autophagosome"/>
    <property type="evidence" value="ECO:0007669"/>
    <property type="project" value="UniProtKB-SubCell"/>
</dbReference>
<evidence type="ECO:0000256" key="7">
    <source>
        <dbReference type="ARBA" id="ARBA00022741"/>
    </source>
</evidence>
<dbReference type="Pfam" id="PF00400">
    <property type="entry name" value="WD40"/>
    <property type="match status" value="2"/>
</dbReference>
<dbReference type="Pfam" id="PF00069">
    <property type="entry name" value="Pkinase"/>
    <property type="match status" value="1"/>
</dbReference>
<dbReference type="GO" id="GO:0016791">
    <property type="term" value="F:phosphatase activity"/>
    <property type="evidence" value="ECO:0007669"/>
    <property type="project" value="InterPro"/>
</dbReference>
<dbReference type="Proteomes" id="UP000035681">
    <property type="component" value="Unplaced"/>
</dbReference>
<feature type="transmembrane region" description="Helical" evidence="11">
    <location>
        <begin position="7"/>
        <end position="28"/>
    </location>
</feature>
<dbReference type="SMART" id="SM00320">
    <property type="entry name" value="WD40"/>
    <property type="match status" value="5"/>
</dbReference>
<evidence type="ECO:0000256" key="3">
    <source>
        <dbReference type="ARBA" id="ARBA00022527"/>
    </source>
</evidence>
<dbReference type="GO" id="GO:0045324">
    <property type="term" value="P:late endosome to vacuole transport"/>
    <property type="evidence" value="ECO:0007669"/>
    <property type="project" value="InterPro"/>
</dbReference>
<dbReference type="GO" id="GO:0016236">
    <property type="term" value="P:macroautophagy"/>
    <property type="evidence" value="ECO:0007669"/>
    <property type="project" value="InterPro"/>
</dbReference>
<dbReference type="PANTHER" id="PTHR17583:SF0">
    <property type="entry name" value="PHOSPHOINOSITIDE 3-KINASE REGULATORY SUBUNIT 4"/>
    <property type="match status" value="1"/>
</dbReference>
<keyword evidence="5" id="KW-0808">Transferase</keyword>
<dbReference type="GO" id="GO:0005524">
    <property type="term" value="F:ATP binding"/>
    <property type="evidence" value="ECO:0007669"/>
    <property type="project" value="UniProtKB-KW"/>
</dbReference>
<dbReference type="GO" id="GO:0034272">
    <property type="term" value="C:phosphatidylinositol 3-kinase complex, class III, type II"/>
    <property type="evidence" value="ECO:0007669"/>
    <property type="project" value="TreeGrafter"/>
</dbReference>
<dbReference type="InterPro" id="IPR001680">
    <property type="entry name" value="WD40_rpt"/>
</dbReference>
<keyword evidence="8" id="KW-0418">Kinase</keyword>
<accession>A0AAF5DDT1</accession>
<dbReference type="SUPFAM" id="SSF50978">
    <property type="entry name" value="WD40 repeat-like"/>
    <property type="match status" value="1"/>
</dbReference>
<dbReference type="InterPro" id="IPR022158">
    <property type="entry name" value="Inositol_phosphatase"/>
</dbReference>
<evidence type="ECO:0000313" key="15">
    <source>
        <dbReference type="WBParaSite" id="TCONS_00010555.p1"/>
    </source>
</evidence>
<evidence type="ECO:0000256" key="8">
    <source>
        <dbReference type="ARBA" id="ARBA00022777"/>
    </source>
</evidence>
<keyword evidence="4 10" id="KW-0853">WD repeat</keyword>
<feature type="domain" description="SAC" evidence="13">
    <location>
        <begin position="168"/>
        <end position="485"/>
    </location>
</feature>
<dbReference type="GO" id="GO:0034271">
    <property type="term" value="C:phosphatidylinositol 3-kinase complex, class III, type I"/>
    <property type="evidence" value="ECO:0007669"/>
    <property type="project" value="TreeGrafter"/>
</dbReference>
<evidence type="ECO:0000256" key="5">
    <source>
        <dbReference type="ARBA" id="ARBA00022679"/>
    </source>
</evidence>
<dbReference type="WBParaSite" id="TCONS_00010555.p1">
    <property type="protein sequence ID" value="TCONS_00010555.p1"/>
    <property type="gene ID" value="XLOC_003820"/>
</dbReference>
<dbReference type="Gene3D" id="1.25.10.10">
    <property type="entry name" value="Leucine-rich Repeat Variant"/>
    <property type="match status" value="1"/>
</dbReference>
<dbReference type="PROSITE" id="PS50082">
    <property type="entry name" value="WD_REPEATS_2"/>
    <property type="match status" value="2"/>
</dbReference>
<evidence type="ECO:0000256" key="6">
    <source>
        <dbReference type="ARBA" id="ARBA00022737"/>
    </source>
</evidence>
<keyword evidence="3" id="KW-0723">Serine/threonine-protein kinase</keyword>
<keyword evidence="14" id="KW-1185">Reference proteome</keyword>
<keyword evidence="6" id="KW-0677">Repeat</keyword>
<dbReference type="InterPro" id="IPR000719">
    <property type="entry name" value="Prot_kinase_dom"/>
</dbReference>
<dbReference type="EC" id="2.7.11.1" evidence="2"/>
<dbReference type="InterPro" id="IPR016024">
    <property type="entry name" value="ARM-type_fold"/>
</dbReference>
<dbReference type="InterPro" id="IPR015943">
    <property type="entry name" value="WD40/YVTN_repeat-like_dom_sf"/>
</dbReference>
<dbReference type="InterPro" id="IPR036322">
    <property type="entry name" value="WD40_repeat_dom_sf"/>
</dbReference>
<evidence type="ECO:0000256" key="4">
    <source>
        <dbReference type="ARBA" id="ARBA00022574"/>
    </source>
</evidence>
<evidence type="ECO:0000259" key="13">
    <source>
        <dbReference type="PROSITE" id="PS50275"/>
    </source>
</evidence>
<dbReference type="InterPro" id="IPR045162">
    <property type="entry name" value="Vps15-like"/>
</dbReference>
<feature type="repeat" description="WD" evidence="10">
    <location>
        <begin position="2093"/>
        <end position="2128"/>
    </location>
</feature>
<evidence type="ECO:0000256" key="10">
    <source>
        <dbReference type="PROSITE-ProRule" id="PRU00221"/>
    </source>
</evidence>
<dbReference type="GO" id="GO:0005770">
    <property type="term" value="C:late endosome"/>
    <property type="evidence" value="ECO:0007669"/>
    <property type="project" value="TreeGrafter"/>
</dbReference>
<dbReference type="InterPro" id="IPR011009">
    <property type="entry name" value="Kinase-like_dom_sf"/>
</dbReference>
<organism evidence="14 15">
    <name type="scientific">Strongyloides stercoralis</name>
    <name type="common">Threadworm</name>
    <dbReference type="NCBI Taxonomy" id="6248"/>
    <lineage>
        <taxon>Eukaryota</taxon>
        <taxon>Metazoa</taxon>
        <taxon>Ecdysozoa</taxon>
        <taxon>Nematoda</taxon>
        <taxon>Chromadorea</taxon>
        <taxon>Rhabditida</taxon>
        <taxon>Tylenchina</taxon>
        <taxon>Panagrolaimomorpha</taxon>
        <taxon>Strongyloidoidea</taxon>
        <taxon>Strongyloididae</taxon>
        <taxon>Strongyloides</taxon>
    </lineage>
</organism>
<dbReference type="InterPro" id="IPR008271">
    <property type="entry name" value="Ser/Thr_kinase_AS"/>
</dbReference>
<dbReference type="Gene3D" id="2.130.10.10">
    <property type="entry name" value="YVTN repeat-like/Quinoprotein amine dehydrogenase"/>
    <property type="match status" value="2"/>
</dbReference>
<dbReference type="AlphaFoldDB" id="A0AAF5DDT1"/>
<protein>
    <recommendedName>
        <fullName evidence="2">non-specific serine/threonine protein kinase</fullName>
        <ecNumber evidence="2">2.7.11.1</ecNumber>
    </recommendedName>
</protein>
<keyword evidence="11" id="KW-0812">Transmembrane</keyword>
<keyword evidence="11" id="KW-0472">Membrane</keyword>
<comment type="subcellular location">
    <subcellularLocation>
        <location evidence="1">Cytoplasmic vesicle</location>
        <location evidence="1">Autophagosome</location>
    </subcellularLocation>
</comment>
<dbReference type="PROSITE" id="PS00108">
    <property type="entry name" value="PROTEIN_KINASE_ST"/>
    <property type="match status" value="1"/>
</dbReference>
<dbReference type="PANTHER" id="PTHR17583">
    <property type="entry name" value="PHOSPHOINOSITIDE 3-KINASE REGULATORY SUBUNIT 4"/>
    <property type="match status" value="1"/>
</dbReference>
<dbReference type="SUPFAM" id="SSF56112">
    <property type="entry name" value="Protein kinase-like (PK-like)"/>
    <property type="match status" value="1"/>
</dbReference>
<evidence type="ECO:0000256" key="11">
    <source>
        <dbReference type="SAM" id="Phobius"/>
    </source>
</evidence>
<evidence type="ECO:0000256" key="9">
    <source>
        <dbReference type="ARBA" id="ARBA00022840"/>
    </source>
</evidence>
<keyword evidence="9" id="KW-0067">ATP-binding</keyword>
<feature type="repeat" description="WD" evidence="10">
    <location>
        <begin position="1736"/>
        <end position="1777"/>
    </location>
</feature>
<feature type="domain" description="Protein kinase" evidence="12">
    <location>
        <begin position="807"/>
        <end position="1084"/>
    </location>
</feature>
<evidence type="ECO:0000256" key="1">
    <source>
        <dbReference type="ARBA" id="ARBA00004419"/>
    </source>
</evidence>
<dbReference type="Gene3D" id="1.10.510.10">
    <property type="entry name" value="Transferase(Phosphotransferase) domain 1"/>
    <property type="match status" value="1"/>
</dbReference>
<dbReference type="SUPFAM" id="SSF48371">
    <property type="entry name" value="ARM repeat"/>
    <property type="match status" value="1"/>
</dbReference>
<evidence type="ECO:0000256" key="2">
    <source>
        <dbReference type="ARBA" id="ARBA00012513"/>
    </source>
</evidence>
<dbReference type="InterPro" id="IPR002013">
    <property type="entry name" value="SAC_dom"/>
</dbReference>
<dbReference type="Pfam" id="PF22956">
    <property type="entry name" value="VPS15-like_hel"/>
    <property type="match status" value="1"/>
</dbReference>
<keyword evidence="11" id="KW-1133">Transmembrane helix</keyword>
<evidence type="ECO:0000259" key="12">
    <source>
        <dbReference type="PROSITE" id="PS50011"/>
    </source>
</evidence>